<gene>
    <name evidence="1" type="ORF">BdWA1_000613</name>
</gene>
<sequence length="414" mass="48135">MREVHVLHIPNGVKLMRLNNPWWKETYGVQRSKFIYHKIDNGNCGTISGAQFVYEWNKYTRKAVTLDILEENVDVDKETYTDGAIEYKPKDGVLINSFRHGEIVFWEFDKANYNIFVKSKLHGKTPQILTITVQTINKTIKNLHFYRLGKEWHEMDINGILTPLTTQRNVSMDPPLSEVELEFNKYLIKLINTSDSDASAPEKCQGYKILLDVAARGDMIGYRIENYMEDGKQVTNFITEKGYIFSDVIIGNDRIKLDSMVAPFIVILKEGIYVYTLHIGSYENDNVIFKRCIVDIEGYHCDIIYDKDILLYSFPLNVSAFTDERFYRSIMTEAKNSKYATNIFIPNAHFTFNLIVSIVEDDVLFINKPPCSPFREFTVSREEIYYKYIFGAQEITCMPKFHTEIKTACSSKRK</sequence>
<dbReference type="GeneID" id="94334911"/>
<dbReference type="Proteomes" id="UP001214638">
    <property type="component" value="Unassembled WGS sequence"/>
</dbReference>
<dbReference type="EMBL" id="JALLKP010000001">
    <property type="protein sequence ID" value="KAK2197611.1"/>
    <property type="molecule type" value="Genomic_DNA"/>
</dbReference>
<proteinExistence type="predicted"/>
<protein>
    <submittedName>
        <fullName evidence="1">Uncharacterized protein</fullName>
    </submittedName>
</protein>
<dbReference type="KEGG" id="bdw:94334911"/>
<evidence type="ECO:0000313" key="2">
    <source>
        <dbReference type="Proteomes" id="UP001214638"/>
    </source>
</evidence>
<organism evidence="1 2">
    <name type="scientific">Babesia duncani</name>
    <dbReference type="NCBI Taxonomy" id="323732"/>
    <lineage>
        <taxon>Eukaryota</taxon>
        <taxon>Sar</taxon>
        <taxon>Alveolata</taxon>
        <taxon>Apicomplexa</taxon>
        <taxon>Aconoidasida</taxon>
        <taxon>Piroplasmida</taxon>
        <taxon>Babesiidae</taxon>
        <taxon>Babesia</taxon>
    </lineage>
</organism>
<evidence type="ECO:0000313" key="1">
    <source>
        <dbReference type="EMBL" id="KAK2197611.1"/>
    </source>
</evidence>
<reference evidence="1" key="1">
    <citation type="journal article" date="2023" name="Nat. Microbiol.">
        <title>Babesia duncani multi-omics identifies virulence factors and drug targets.</title>
        <authorList>
            <person name="Singh P."/>
            <person name="Lonardi S."/>
            <person name="Liang Q."/>
            <person name="Vydyam P."/>
            <person name="Khabirova E."/>
            <person name="Fang T."/>
            <person name="Gihaz S."/>
            <person name="Thekkiniath J."/>
            <person name="Munshi M."/>
            <person name="Abel S."/>
            <person name="Ciampossin L."/>
            <person name="Batugedara G."/>
            <person name="Gupta M."/>
            <person name="Lu X.M."/>
            <person name="Lenz T."/>
            <person name="Chakravarty S."/>
            <person name="Cornillot E."/>
            <person name="Hu Y."/>
            <person name="Ma W."/>
            <person name="Gonzalez L.M."/>
            <person name="Sanchez S."/>
            <person name="Estrada K."/>
            <person name="Sanchez-Flores A."/>
            <person name="Montero E."/>
            <person name="Harb O.S."/>
            <person name="Le Roch K.G."/>
            <person name="Mamoun C.B."/>
        </authorList>
    </citation>
    <scope>NUCLEOTIDE SEQUENCE</scope>
    <source>
        <strain evidence="1">WA1</strain>
    </source>
</reference>
<name>A0AAD9PMH2_9APIC</name>
<dbReference type="RefSeq" id="XP_067804453.1">
    <property type="nucleotide sequence ID" value="XM_067945662.1"/>
</dbReference>
<comment type="caution">
    <text evidence="1">The sequence shown here is derived from an EMBL/GenBank/DDBJ whole genome shotgun (WGS) entry which is preliminary data.</text>
</comment>
<keyword evidence="2" id="KW-1185">Reference proteome</keyword>
<accession>A0AAD9PMH2</accession>
<dbReference type="AlphaFoldDB" id="A0AAD9PMH2"/>